<dbReference type="RefSeq" id="WP_106568111.1">
    <property type="nucleotide sequence ID" value="NZ_PYGF01000009.1"/>
</dbReference>
<dbReference type="OrthoDB" id="709006at2"/>
<feature type="transmembrane region" description="Helical" evidence="1">
    <location>
        <begin position="5"/>
        <end position="22"/>
    </location>
</feature>
<proteinExistence type="predicted"/>
<protein>
    <submittedName>
        <fullName evidence="2">Uncharacterized protein</fullName>
    </submittedName>
</protein>
<keyword evidence="1" id="KW-0472">Membrane</keyword>
<gene>
    <name evidence="2" type="ORF">CLV48_10915</name>
</gene>
<evidence type="ECO:0000313" key="2">
    <source>
        <dbReference type="EMBL" id="PSL02553.1"/>
    </source>
</evidence>
<dbReference type="EMBL" id="PYGF01000009">
    <property type="protein sequence ID" value="PSL02553.1"/>
    <property type="molecule type" value="Genomic_DNA"/>
</dbReference>
<dbReference type="Proteomes" id="UP000240708">
    <property type="component" value="Unassembled WGS sequence"/>
</dbReference>
<accession>A0A2P8DZA7</accession>
<keyword evidence="1" id="KW-1133">Transmembrane helix</keyword>
<reference evidence="2 3" key="1">
    <citation type="submission" date="2018-03" db="EMBL/GenBank/DDBJ databases">
        <title>Genomic Encyclopedia of Archaeal and Bacterial Type Strains, Phase II (KMG-II): from individual species to whole genera.</title>
        <authorList>
            <person name="Goeker M."/>
        </authorList>
    </citation>
    <scope>NUCLEOTIDE SEQUENCE [LARGE SCALE GENOMIC DNA]</scope>
    <source>
        <strain evidence="2 3">DSM 28057</strain>
    </source>
</reference>
<keyword evidence="1" id="KW-0812">Transmembrane</keyword>
<evidence type="ECO:0000313" key="3">
    <source>
        <dbReference type="Proteomes" id="UP000240708"/>
    </source>
</evidence>
<name>A0A2P8DZA7_9BACT</name>
<comment type="caution">
    <text evidence="2">The sequence shown here is derived from an EMBL/GenBank/DDBJ whole genome shotgun (WGS) entry which is preliminary data.</text>
</comment>
<organism evidence="2 3">
    <name type="scientific">Cecembia rubra</name>
    <dbReference type="NCBI Taxonomy" id="1485585"/>
    <lineage>
        <taxon>Bacteria</taxon>
        <taxon>Pseudomonadati</taxon>
        <taxon>Bacteroidota</taxon>
        <taxon>Cytophagia</taxon>
        <taxon>Cytophagales</taxon>
        <taxon>Cyclobacteriaceae</taxon>
        <taxon>Cecembia</taxon>
    </lineage>
</organism>
<evidence type="ECO:0000256" key="1">
    <source>
        <dbReference type="SAM" id="Phobius"/>
    </source>
</evidence>
<sequence>MSNRFVFYSLILIVVGVVAWIISDTISQPGISDLKGEFKEMAFYRNENNTGPIKRIYAVYTSDTTWTEMKAYGGYMPHTKYGNTKVYFFNSLDHTPKFLKPEAPHFDATWKEYCIGMYEKSAMGQENFIRYPFN</sequence>
<keyword evidence="3" id="KW-1185">Reference proteome</keyword>
<dbReference type="AlphaFoldDB" id="A0A2P8DZA7"/>